<dbReference type="Proteomes" id="UP000467841">
    <property type="component" value="Unassembled WGS sequence"/>
</dbReference>
<reference evidence="2 4" key="1">
    <citation type="submission" date="2020-01" db="EMBL/GenBank/DDBJ databases">
        <authorList>
            <person name="Mishra B."/>
        </authorList>
    </citation>
    <scope>NUCLEOTIDE SEQUENCE [LARGE SCALE GENOMIC DNA]</scope>
</reference>
<feature type="domain" description="Reverse transcriptase" evidence="1">
    <location>
        <begin position="1"/>
        <end position="163"/>
    </location>
</feature>
<accession>A0A6D2ICC2</accession>
<sequence length="498" mass="57560">MRKMGFASQWIGWIMACVRSISFSIIINGSDFGNVQPSRGIRQGDPLSPYLFLLCAETLSQMLSQAEQKRELCGMKLARHCPTVSHLLFADDSLFFCKASYEDCRRIARILQDYEAISGQKVNLQKSSITFGNRIHNHRRNVIQGILGITKLEGGGKYLGLTEQFGRRKPESFQGIVKRVKDNVGGWYNQYLSQGGKEVLIKSVAQAKPVYSMSCFLIPKQICEEINSSLSEFWWGTNEQGRRKISWISWERLSIPKNEGGRREWDNTILDQVLTPADAAVAKTIRLSRSASQDEVFWSYTANGEYTVKSGYWVATHMVDDDDQIEPPLGSLALKKRFGNFKYHQRFNISYGKQWQELYQQQKGFSQFDGGVINLEDNMWKMFQIKDLQNLMEEKRLLPFWTVWLICKSRNEFLFAQRNVHPQEDVDRGTQGVAEWIVANPNVLNQEKEERRPLSSKWEPPQQGWLKCNFDSLFKENDDFMDVGWIIRDERGNYIESG</sequence>
<keyword evidence="4" id="KW-1185">Reference proteome</keyword>
<dbReference type="InterPro" id="IPR043502">
    <property type="entry name" value="DNA/RNA_pol_sf"/>
</dbReference>
<dbReference type="EMBL" id="CACVBM020001045">
    <property type="protein sequence ID" value="CAA7025874.1"/>
    <property type="molecule type" value="Genomic_DNA"/>
</dbReference>
<dbReference type="EMBL" id="CACVBM020001628">
    <property type="protein sequence ID" value="CAA7056112.1"/>
    <property type="molecule type" value="Genomic_DNA"/>
</dbReference>
<dbReference type="Pfam" id="PF00078">
    <property type="entry name" value="RVT_1"/>
    <property type="match status" value="1"/>
</dbReference>
<dbReference type="PROSITE" id="PS50878">
    <property type="entry name" value="RT_POL"/>
    <property type="match status" value="1"/>
</dbReference>
<evidence type="ECO:0000313" key="3">
    <source>
        <dbReference type="EMBL" id="CAA7056112.1"/>
    </source>
</evidence>
<dbReference type="OrthoDB" id="1936608at2759"/>
<dbReference type="PANTHER" id="PTHR33116">
    <property type="entry name" value="REVERSE TRANSCRIPTASE ZINC-BINDING DOMAIN-CONTAINING PROTEIN-RELATED-RELATED"/>
    <property type="match status" value="1"/>
</dbReference>
<name>A0A6D2ICC2_9BRAS</name>
<evidence type="ECO:0000313" key="2">
    <source>
        <dbReference type="EMBL" id="CAA7025874.1"/>
    </source>
</evidence>
<dbReference type="SUPFAM" id="SSF56672">
    <property type="entry name" value="DNA/RNA polymerases"/>
    <property type="match status" value="1"/>
</dbReference>
<gene>
    <name evidence="2" type="ORF">MERR_LOCUS13109</name>
    <name evidence="3" type="ORF">MERR_LOCUS43348</name>
</gene>
<dbReference type="AlphaFoldDB" id="A0A6D2ICC2"/>
<dbReference type="PROSITE" id="PS51257">
    <property type="entry name" value="PROKAR_LIPOPROTEIN"/>
    <property type="match status" value="1"/>
</dbReference>
<organism evidence="2 4">
    <name type="scientific">Microthlaspi erraticum</name>
    <dbReference type="NCBI Taxonomy" id="1685480"/>
    <lineage>
        <taxon>Eukaryota</taxon>
        <taxon>Viridiplantae</taxon>
        <taxon>Streptophyta</taxon>
        <taxon>Embryophyta</taxon>
        <taxon>Tracheophyta</taxon>
        <taxon>Spermatophyta</taxon>
        <taxon>Magnoliopsida</taxon>
        <taxon>eudicotyledons</taxon>
        <taxon>Gunneridae</taxon>
        <taxon>Pentapetalae</taxon>
        <taxon>rosids</taxon>
        <taxon>malvids</taxon>
        <taxon>Brassicales</taxon>
        <taxon>Brassicaceae</taxon>
        <taxon>Coluteocarpeae</taxon>
        <taxon>Microthlaspi</taxon>
    </lineage>
</organism>
<evidence type="ECO:0000313" key="4">
    <source>
        <dbReference type="Proteomes" id="UP000467841"/>
    </source>
</evidence>
<evidence type="ECO:0000259" key="1">
    <source>
        <dbReference type="PROSITE" id="PS50878"/>
    </source>
</evidence>
<proteinExistence type="predicted"/>
<dbReference type="InterPro" id="IPR000477">
    <property type="entry name" value="RT_dom"/>
</dbReference>
<protein>
    <recommendedName>
        <fullName evidence="1">Reverse transcriptase domain-containing protein</fullName>
    </recommendedName>
</protein>
<dbReference type="PANTHER" id="PTHR33116:SF86">
    <property type="entry name" value="REVERSE TRANSCRIPTASE DOMAIN-CONTAINING PROTEIN"/>
    <property type="match status" value="1"/>
</dbReference>